<name>A0A6C0LLI5_9ZZZZ</name>
<evidence type="ECO:0000313" key="2">
    <source>
        <dbReference type="EMBL" id="QHU30082.1"/>
    </source>
</evidence>
<dbReference type="AlphaFoldDB" id="A0A6C0LLI5"/>
<reference evidence="2" key="1">
    <citation type="journal article" date="2020" name="Nature">
        <title>Giant virus diversity and host interactions through global metagenomics.</title>
        <authorList>
            <person name="Schulz F."/>
            <person name="Roux S."/>
            <person name="Paez-Espino D."/>
            <person name="Jungbluth S."/>
            <person name="Walsh D.A."/>
            <person name="Denef V.J."/>
            <person name="McMahon K.D."/>
            <person name="Konstantinidis K.T."/>
            <person name="Eloe-Fadrosh E.A."/>
            <person name="Kyrpides N.C."/>
            <person name="Woyke T."/>
        </authorList>
    </citation>
    <scope>NUCLEOTIDE SEQUENCE</scope>
    <source>
        <strain evidence="2">GVMAG-M-3300027833-11</strain>
    </source>
</reference>
<accession>A0A6C0LLI5</accession>
<keyword evidence="1" id="KW-0812">Transmembrane</keyword>
<dbReference type="EMBL" id="MN740503">
    <property type="protein sequence ID" value="QHU30082.1"/>
    <property type="molecule type" value="Genomic_DNA"/>
</dbReference>
<keyword evidence="1" id="KW-0472">Membrane</keyword>
<sequence length="392" mass="46390">MNYDSGYKNAIETILGFMHSEKHTHYSVENVSILEPLYLSIVEGISFSKRQFETDRVKMIINKGRRIRLPSKSRYMCNNIYDHIIKHVKYQVEYKTTIGSRNLIVRFSLFDNKLELSELEYYFQMILSWIYTISHYSESSCGKTQIIDLYFTDFKKVFPKSSVNILGHSNCNSGYSSVCAETNEIVIYRTEEWFKVLIHETFHSFGLEPNYNCERQLTKYIGTLLPIQPSVRVNEAYVETWARIINVIYSAVINSDSKHEFYNILRFSLQLEVLFSIYQAVKVLDFMNLDYESVIDKTSVQARIMYKENTHVFAYYILTASIMNNIFGFIRWCTKHNTKWLQFYKSNRTCKSFERLIKDSLYSIEMKNACKKFKNQDWQNEGLRFSIVDSVN</sequence>
<keyword evidence="1" id="KW-1133">Transmembrane helix</keyword>
<protein>
    <submittedName>
        <fullName evidence="2">Uncharacterized protein</fullName>
    </submittedName>
</protein>
<feature type="transmembrane region" description="Helical" evidence="1">
    <location>
        <begin position="313"/>
        <end position="333"/>
    </location>
</feature>
<proteinExistence type="predicted"/>
<organism evidence="2">
    <name type="scientific">viral metagenome</name>
    <dbReference type="NCBI Taxonomy" id="1070528"/>
    <lineage>
        <taxon>unclassified sequences</taxon>
        <taxon>metagenomes</taxon>
        <taxon>organismal metagenomes</taxon>
    </lineage>
</organism>
<evidence type="ECO:0000256" key="1">
    <source>
        <dbReference type="SAM" id="Phobius"/>
    </source>
</evidence>